<organism evidence="3 4">
    <name type="scientific">Glutamicibacter arilaitensis</name>
    <dbReference type="NCBI Taxonomy" id="256701"/>
    <lineage>
        <taxon>Bacteria</taxon>
        <taxon>Bacillati</taxon>
        <taxon>Actinomycetota</taxon>
        <taxon>Actinomycetes</taxon>
        <taxon>Micrococcales</taxon>
        <taxon>Micrococcaceae</taxon>
        <taxon>Glutamicibacter</taxon>
    </lineage>
</organism>
<evidence type="ECO:0000256" key="2">
    <source>
        <dbReference type="SAM" id="Phobius"/>
    </source>
</evidence>
<accession>A0A2N7S2S4</accession>
<feature type="transmembrane region" description="Helical" evidence="2">
    <location>
        <begin position="33"/>
        <end position="53"/>
    </location>
</feature>
<dbReference type="Proteomes" id="UP000235739">
    <property type="component" value="Unassembled WGS sequence"/>
</dbReference>
<proteinExistence type="predicted"/>
<evidence type="ECO:0000313" key="4">
    <source>
        <dbReference type="Proteomes" id="UP000235739"/>
    </source>
</evidence>
<comment type="caution">
    <text evidence="3">The sequence shown here is derived from an EMBL/GenBank/DDBJ whole genome shotgun (WGS) entry which is preliminary data.</text>
</comment>
<keyword evidence="2" id="KW-0812">Transmembrane</keyword>
<feature type="compositionally biased region" description="Polar residues" evidence="1">
    <location>
        <begin position="14"/>
        <end position="23"/>
    </location>
</feature>
<dbReference type="AlphaFoldDB" id="A0A2N7S2S4"/>
<sequence>MSKDSGGSARLTPSDAQQLLSSVPSRPRRKFKAFDHLMAVAVIAASFAAGQLALSGYGWLSIAPAIIAFLCAQHWFAARQRRVNEPRFRGARIILAIFTVWLLQPTWRNLVHQETAPWPDSLILSGLAPLLWLGYYLFLLIRR</sequence>
<keyword evidence="2" id="KW-1133">Transmembrane helix</keyword>
<reference evidence="3 4" key="1">
    <citation type="journal article" date="2017" name="Elife">
        <title>Extensive horizontal gene transfer in cheese-associated bacteria.</title>
        <authorList>
            <person name="Bonham K.S."/>
            <person name="Wolfe B.E."/>
            <person name="Dutton R.J."/>
        </authorList>
    </citation>
    <scope>NUCLEOTIDE SEQUENCE [LARGE SCALE GENOMIC DNA]</scope>
    <source>
        <strain evidence="3 4">JB182</strain>
    </source>
</reference>
<dbReference type="RefSeq" id="WP_013349543.1">
    <property type="nucleotide sequence ID" value="NZ_JABUYH010000007.1"/>
</dbReference>
<protein>
    <submittedName>
        <fullName evidence="3">Uncharacterized protein</fullName>
    </submittedName>
</protein>
<name>A0A2N7S2S4_9MICC</name>
<gene>
    <name evidence="3" type="ORF">CIK84_02265</name>
</gene>
<dbReference type="GeneID" id="303185791"/>
<feature type="transmembrane region" description="Helical" evidence="2">
    <location>
        <begin position="122"/>
        <end position="141"/>
    </location>
</feature>
<dbReference type="EMBL" id="PNQX01000001">
    <property type="protein sequence ID" value="PMQ20461.1"/>
    <property type="molecule type" value="Genomic_DNA"/>
</dbReference>
<feature type="region of interest" description="Disordered" evidence="1">
    <location>
        <begin position="1"/>
        <end position="23"/>
    </location>
</feature>
<evidence type="ECO:0000313" key="3">
    <source>
        <dbReference type="EMBL" id="PMQ20461.1"/>
    </source>
</evidence>
<feature type="transmembrane region" description="Helical" evidence="2">
    <location>
        <begin position="90"/>
        <end position="107"/>
    </location>
</feature>
<keyword evidence="2" id="KW-0472">Membrane</keyword>
<evidence type="ECO:0000256" key="1">
    <source>
        <dbReference type="SAM" id="MobiDB-lite"/>
    </source>
</evidence>
<feature type="transmembrane region" description="Helical" evidence="2">
    <location>
        <begin position="59"/>
        <end position="78"/>
    </location>
</feature>